<evidence type="ECO:0000256" key="5">
    <source>
        <dbReference type="ARBA" id="ARBA00022787"/>
    </source>
</evidence>
<comment type="subcellular location">
    <subcellularLocation>
        <location evidence="1">Mitochondrion outer membrane</location>
        <topology evidence="1">Single-pass membrane protein</topology>
    </subcellularLocation>
</comment>
<evidence type="ECO:0000313" key="11">
    <source>
        <dbReference type="Proteomes" id="UP000289152"/>
    </source>
</evidence>
<keyword evidence="4" id="KW-0812">Transmembrane</keyword>
<dbReference type="Proteomes" id="UP000289152">
    <property type="component" value="Unassembled WGS sequence"/>
</dbReference>
<keyword evidence="7 9" id="KW-0496">Mitochondrion</keyword>
<dbReference type="OrthoDB" id="421154at2759"/>
<dbReference type="PANTHER" id="PTHR13247:SF0">
    <property type="entry name" value="MITOCHONDRIAL FISSION 1 PROTEIN"/>
    <property type="match status" value="1"/>
</dbReference>
<dbReference type="InterPro" id="IPR028058">
    <property type="entry name" value="Fis1_TPR_N"/>
</dbReference>
<dbReference type="AlphaFoldDB" id="A0A4V1M423"/>
<dbReference type="CDD" id="cd12212">
    <property type="entry name" value="Fis1"/>
    <property type="match status" value="1"/>
</dbReference>
<name>A0A4V1M423_TREME</name>
<comment type="similarity">
    <text evidence="2 9">Belongs to the FIS1 family.</text>
</comment>
<organism evidence="10 11">
    <name type="scientific">Tremella mesenterica</name>
    <name type="common">Jelly fungus</name>
    <dbReference type="NCBI Taxonomy" id="5217"/>
    <lineage>
        <taxon>Eukaryota</taxon>
        <taxon>Fungi</taxon>
        <taxon>Dikarya</taxon>
        <taxon>Basidiomycota</taxon>
        <taxon>Agaricomycotina</taxon>
        <taxon>Tremellomycetes</taxon>
        <taxon>Tremellales</taxon>
        <taxon>Tremellaceae</taxon>
        <taxon>Tremella</taxon>
    </lineage>
</organism>
<comment type="caution">
    <text evidence="10">The sequence shown here is derived from an EMBL/GenBank/DDBJ whole genome shotgun (WGS) entry which is preliminary data.</text>
</comment>
<gene>
    <name evidence="10" type="ORF">M231_03816</name>
</gene>
<evidence type="ECO:0000256" key="9">
    <source>
        <dbReference type="PIRNR" id="PIRNR008835"/>
    </source>
</evidence>
<dbReference type="InterPro" id="IPR016543">
    <property type="entry name" value="Fis1"/>
</dbReference>
<dbReference type="EMBL" id="SDIL01000040">
    <property type="protein sequence ID" value="RXK38867.1"/>
    <property type="molecule type" value="Genomic_DNA"/>
</dbReference>
<dbReference type="PIRSF" id="PIRSF008835">
    <property type="entry name" value="TPR_repeat_11_Fis1"/>
    <property type="match status" value="1"/>
</dbReference>
<dbReference type="InterPro" id="IPR028061">
    <property type="entry name" value="Fis1_TPR_C"/>
</dbReference>
<evidence type="ECO:0000256" key="8">
    <source>
        <dbReference type="ARBA" id="ARBA00023136"/>
    </source>
</evidence>
<evidence type="ECO:0000313" key="10">
    <source>
        <dbReference type="EMBL" id="RXK38867.1"/>
    </source>
</evidence>
<evidence type="ECO:0000256" key="3">
    <source>
        <dbReference type="ARBA" id="ARBA00014314"/>
    </source>
</evidence>
<dbReference type="GO" id="GO:0005778">
    <property type="term" value="C:peroxisomal membrane"/>
    <property type="evidence" value="ECO:0007669"/>
    <property type="project" value="TreeGrafter"/>
</dbReference>
<comment type="domain">
    <text evidence="9">The C-terminus is required for mitochondrial localization, while the N-terminus is necessary for mitochondrial fission.</text>
</comment>
<dbReference type="STRING" id="5217.A0A4V1M423"/>
<protein>
    <recommendedName>
        <fullName evidence="3 9">Mitochondrial fission 1 protein</fullName>
    </recommendedName>
</protein>
<dbReference type="VEuPathDB" id="FungiDB:TREMEDRAFT_70675"/>
<dbReference type="Pfam" id="PF14853">
    <property type="entry name" value="Fis1_TPR_C"/>
    <property type="match status" value="1"/>
</dbReference>
<evidence type="ECO:0000256" key="1">
    <source>
        <dbReference type="ARBA" id="ARBA00004572"/>
    </source>
</evidence>
<dbReference type="InterPro" id="IPR011990">
    <property type="entry name" value="TPR-like_helical_dom_sf"/>
</dbReference>
<comment type="function">
    <text evidence="9">Has a role in mitochondrial fission.</text>
</comment>
<dbReference type="Pfam" id="PF14852">
    <property type="entry name" value="Fis1_TPR_N"/>
    <property type="match status" value="1"/>
</dbReference>
<evidence type="ECO:0000256" key="4">
    <source>
        <dbReference type="ARBA" id="ARBA00022692"/>
    </source>
</evidence>
<keyword evidence="11" id="KW-1185">Reference proteome</keyword>
<dbReference type="SUPFAM" id="SSF48452">
    <property type="entry name" value="TPR-like"/>
    <property type="match status" value="1"/>
</dbReference>
<dbReference type="InParanoid" id="A0A4V1M423"/>
<keyword evidence="5 9" id="KW-1000">Mitochondrion outer membrane</keyword>
<proteinExistence type="inferred from homology"/>
<dbReference type="PANTHER" id="PTHR13247">
    <property type="entry name" value="TETRATRICOPEPTIDE REPEAT PROTEIN 11 TPR REPEAT PROTEIN 11"/>
    <property type="match status" value="1"/>
</dbReference>
<keyword evidence="8 9" id="KW-0472">Membrane</keyword>
<keyword evidence="6" id="KW-1133">Transmembrane helix</keyword>
<evidence type="ECO:0000256" key="2">
    <source>
        <dbReference type="ARBA" id="ARBA00008937"/>
    </source>
</evidence>
<dbReference type="FunCoup" id="A0A4V1M423">
    <property type="interactions" value="199"/>
</dbReference>
<dbReference type="GO" id="GO:0000266">
    <property type="term" value="P:mitochondrial fission"/>
    <property type="evidence" value="ECO:0007669"/>
    <property type="project" value="UniProtKB-UniRule"/>
</dbReference>
<dbReference type="GO" id="GO:0000422">
    <property type="term" value="P:autophagy of mitochondrion"/>
    <property type="evidence" value="ECO:0007669"/>
    <property type="project" value="TreeGrafter"/>
</dbReference>
<dbReference type="GO" id="GO:0016559">
    <property type="term" value="P:peroxisome fission"/>
    <property type="evidence" value="ECO:0007669"/>
    <property type="project" value="TreeGrafter"/>
</dbReference>
<sequence>MPTDLPYAAEAETSLSYDELEVLRRQYYKEIEQGHVTTQSKFNYGWGLVKSPSADMQTEGVKLLQEIYSASPSHRRECTYYIAVGYYKLRNYTHARKFNDLLLSVEPENMQAQSLRTLIERAVTRDAYIGKLNFPTVVLTSL</sequence>
<evidence type="ECO:0000256" key="7">
    <source>
        <dbReference type="ARBA" id="ARBA00023128"/>
    </source>
</evidence>
<accession>A0A4V1M423</accession>
<dbReference type="GO" id="GO:0005741">
    <property type="term" value="C:mitochondrial outer membrane"/>
    <property type="evidence" value="ECO:0007669"/>
    <property type="project" value="UniProtKB-SubCell"/>
</dbReference>
<dbReference type="InterPro" id="IPR033745">
    <property type="entry name" value="Fis1_cytosol"/>
</dbReference>
<evidence type="ECO:0000256" key="6">
    <source>
        <dbReference type="ARBA" id="ARBA00022989"/>
    </source>
</evidence>
<dbReference type="Gene3D" id="1.25.40.10">
    <property type="entry name" value="Tetratricopeptide repeat domain"/>
    <property type="match status" value="1"/>
</dbReference>
<reference evidence="10 11" key="1">
    <citation type="submission" date="2016-06" db="EMBL/GenBank/DDBJ databases">
        <title>Evolution of pathogenesis and genome organization in the Tremellales.</title>
        <authorList>
            <person name="Cuomo C."/>
            <person name="Litvintseva A."/>
            <person name="Heitman J."/>
            <person name="Chen Y."/>
            <person name="Sun S."/>
            <person name="Springer D."/>
            <person name="Dromer F."/>
            <person name="Young S."/>
            <person name="Zeng Q."/>
            <person name="Chapman S."/>
            <person name="Gujja S."/>
            <person name="Saif S."/>
            <person name="Birren B."/>
        </authorList>
    </citation>
    <scope>NUCLEOTIDE SEQUENCE [LARGE SCALE GENOMIC DNA]</scope>
    <source>
        <strain evidence="10 11">ATCC 28783</strain>
    </source>
</reference>